<reference evidence="2 3" key="1">
    <citation type="submission" date="2019-03" db="EMBL/GenBank/DDBJ databases">
        <title>Luteimonas zhaokaii sp.nov., isolated from the rectal contents of Plateau pika in Yushu, Qinghai Province, China.</title>
        <authorList>
            <person name="Zhang G."/>
        </authorList>
    </citation>
    <scope>NUCLEOTIDE SEQUENCE [LARGE SCALE GENOMIC DNA]</scope>
    <source>
        <strain evidence="2 3">THG-MD21</strain>
    </source>
</reference>
<dbReference type="OrthoDB" id="9768262at2"/>
<dbReference type="GO" id="GO:0016226">
    <property type="term" value="P:iron-sulfur cluster assembly"/>
    <property type="evidence" value="ECO:0007669"/>
    <property type="project" value="InterPro"/>
</dbReference>
<keyword evidence="3" id="KW-1185">Reference proteome</keyword>
<dbReference type="AlphaFoldDB" id="A0A4R5UED4"/>
<organism evidence="2 3">
    <name type="scientific">Luteimonas terrae</name>
    <dbReference type="NCBI Taxonomy" id="1530191"/>
    <lineage>
        <taxon>Bacteria</taxon>
        <taxon>Pseudomonadati</taxon>
        <taxon>Pseudomonadota</taxon>
        <taxon>Gammaproteobacteria</taxon>
        <taxon>Lysobacterales</taxon>
        <taxon>Lysobacteraceae</taxon>
        <taxon>Luteimonas</taxon>
    </lineage>
</organism>
<name>A0A4R5UED4_9GAMM</name>
<dbReference type="RefSeq" id="WP_133393083.1">
    <property type="nucleotide sequence ID" value="NZ_SMTG01000002.1"/>
</dbReference>
<dbReference type="PANTHER" id="PTHR43575:SF1">
    <property type="entry name" value="PROTEIN ABCI7, CHLOROPLASTIC"/>
    <property type="match status" value="1"/>
</dbReference>
<evidence type="ECO:0000313" key="2">
    <source>
        <dbReference type="EMBL" id="TDK33664.1"/>
    </source>
</evidence>
<proteinExistence type="predicted"/>
<evidence type="ECO:0000259" key="1">
    <source>
        <dbReference type="Pfam" id="PF01458"/>
    </source>
</evidence>
<dbReference type="InterPro" id="IPR037284">
    <property type="entry name" value="SUF_FeS_clus_asmbl_SufBD_sf"/>
</dbReference>
<comment type="caution">
    <text evidence="2">The sequence shown here is derived from an EMBL/GenBank/DDBJ whole genome shotgun (WGS) entry which is preliminary data.</text>
</comment>
<evidence type="ECO:0000313" key="3">
    <source>
        <dbReference type="Proteomes" id="UP000295543"/>
    </source>
</evidence>
<gene>
    <name evidence="2" type="primary">sufD</name>
    <name evidence="2" type="ORF">E2F49_06605</name>
</gene>
<dbReference type="PANTHER" id="PTHR43575">
    <property type="entry name" value="PROTEIN ABCI7, CHLOROPLASTIC"/>
    <property type="match status" value="1"/>
</dbReference>
<dbReference type="InterPro" id="IPR011542">
    <property type="entry name" value="SUF_FeS_clus_asmbl_SufD"/>
</dbReference>
<dbReference type="EMBL" id="SMTG01000002">
    <property type="protein sequence ID" value="TDK33664.1"/>
    <property type="molecule type" value="Genomic_DNA"/>
</dbReference>
<dbReference type="InterPro" id="IPR055346">
    <property type="entry name" value="Fe-S_cluster_assembly_SufBD"/>
</dbReference>
<dbReference type="InterPro" id="IPR000825">
    <property type="entry name" value="SUF_FeS_clus_asmbl_SufBD_core"/>
</dbReference>
<dbReference type="Proteomes" id="UP000295543">
    <property type="component" value="Unassembled WGS sequence"/>
</dbReference>
<protein>
    <submittedName>
        <fullName evidence="2">Fe-S cluster assembly protein SufD</fullName>
    </submittedName>
</protein>
<dbReference type="Pfam" id="PF01458">
    <property type="entry name" value="SUFBD_core"/>
    <property type="match status" value="1"/>
</dbReference>
<sequence>MSALLDSLTAGFDGDAARRAALDTTLATGLPGPRSESWKYTSLRALERRSFVAPSPDVADVDTGLVASIPAPRIVFVNGRLSAALSDLGAAVPGLSIGTLSDVDALPAIEDRADAVFARLNGALAEAGVSITVEADARIAPAVHLVCIGAPAEGDLAWHLRHHVELGERATLTVVEHHLDAGVHRHLDNSIVSLRVAERAELHHVRLQHRGAGATSFLRTDAELQAASVYTRVDVEAGGALSRHELDVRLLGDDARLTANGVLLAGGRAHVDTRLGIRHVAKNTACELKWRGIGDARGRVVFHGGITIDAGADGTDARLSNKNLLLSSTAEIDTQPVLVIHADEVQAAHGATVGQLDPNALFYLRSRGLPQADAQRVLTAAFVREPLSTIADTALRAQAEAALDGAVAGLVTA</sequence>
<dbReference type="NCBIfam" id="TIGR01981">
    <property type="entry name" value="sufD"/>
    <property type="match status" value="1"/>
</dbReference>
<feature type="domain" description="SUF system FeS cluster assembly SufBD core" evidence="1">
    <location>
        <begin position="156"/>
        <end position="382"/>
    </location>
</feature>
<accession>A0A4R5UED4</accession>
<dbReference type="SUPFAM" id="SSF101960">
    <property type="entry name" value="Stabilizer of iron transporter SufD"/>
    <property type="match status" value="1"/>
</dbReference>